<sequence length="51" mass="5973">KLLNSILTKHKKTFAFSPQLRFSSLFFYELMSSLQIQHVVNYSCNMNCGQE</sequence>
<feature type="non-terminal residue" evidence="1">
    <location>
        <position position="51"/>
    </location>
</feature>
<name>A0AAD8E3A8_DIPPU</name>
<accession>A0AAD8E3A8</accession>
<reference evidence="1" key="1">
    <citation type="journal article" date="2023" name="IScience">
        <title>Live-bearing cockroach genome reveals convergent evolutionary mechanisms linked to viviparity in insects and beyond.</title>
        <authorList>
            <person name="Fouks B."/>
            <person name="Harrison M.C."/>
            <person name="Mikhailova A.A."/>
            <person name="Marchal E."/>
            <person name="English S."/>
            <person name="Carruthers M."/>
            <person name="Jennings E.C."/>
            <person name="Chiamaka E.L."/>
            <person name="Frigard R.A."/>
            <person name="Pippel M."/>
            <person name="Attardo G.M."/>
            <person name="Benoit J.B."/>
            <person name="Bornberg-Bauer E."/>
            <person name="Tobe S.S."/>
        </authorList>
    </citation>
    <scope>NUCLEOTIDE SEQUENCE</scope>
    <source>
        <strain evidence="1">Stay&amp;Tobe</strain>
    </source>
</reference>
<dbReference type="Proteomes" id="UP001233999">
    <property type="component" value="Unassembled WGS sequence"/>
</dbReference>
<evidence type="ECO:0000313" key="2">
    <source>
        <dbReference type="Proteomes" id="UP001233999"/>
    </source>
</evidence>
<dbReference type="AlphaFoldDB" id="A0AAD8E3A8"/>
<comment type="caution">
    <text evidence="1">The sequence shown here is derived from an EMBL/GenBank/DDBJ whole genome shotgun (WGS) entry which is preliminary data.</text>
</comment>
<proteinExistence type="predicted"/>
<evidence type="ECO:0000313" key="1">
    <source>
        <dbReference type="EMBL" id="KAJ9575668.1"/>
    </source>
</evidence>
<reference evidence="1" key="2">
    <citation type="submission" date="2023-05" db="EMBL/GenBank/DDBJ databases">
        <authorList>
            <person name="Fouks B."/>
        </authorList>
    </citation>
    <scope>NUCLEOTIDE SEQUENCE</scope>
    <source>
        <strain evidence="1">Stay&amp;Tobe</strain>
        <tissue evidence="1">Testes</tissue>
    </source>
</reference>
<protein>
    <submittedName>
        <fullName evidence="1">Uncharacterized protein</fullName>
    </submittedName>
</protein>
<organism evidence="1 2">
    <name type="scientific">Diploptera punctata</name>
    <name type="common">Pacific beetle cockroach</name>
    <dbReference type="NCBI Taxonomy" id="6984"/>
    <lineage>
        <taxon>Eukaryota</taxon>
        <taxon>Metazoa</taxon>
        <taxon>Ecdysozoa</taxon>
        <taxon>Arthropoda</taxon>
        <taxon>Hexapoda</taxon>
        <taxon>Insecta</taxon>
        <taxon>Pterygota</taxon>
        <taxon>Neoptera</taxon>
        <taxon>Polyneoptera</taxon>
        <taxon>Dictyoptera</taxon>
        <taxon>Blattodea</taxon>
        <taxon>Blaberoidea</taxon>
        <taxon>Blaberidae</taxon>
        <taxon>Diplopterinae</taxon>
        <taxon>Diploptera</taxon>
    </lineage>
</organism>
<feature type="non-terminal residue" evidence="1">
    <location>
        <position position="1"/>
    </location>
</feature>
<gene>
    <name evidence="1" type="ORF">L9F63_007427</name>
</gene>
<dbReference type="EMBL" id="JASPKZ010009823">
    <property type="protein sequence ID" value="KAJ9575668.1"/>
    <property type="molecule type" value="Genomic_DNA"/>
</dbReference>
<keyword evidence="2" id="KW-1185">Reference proteome</keyword>